<dbReference type="Gene3D" id="3.40.50.2300">
    <property type="match status" value="1"/>
</dbReference>
<gene>
    <name evidence="7" type="ORF">EDD73_11864</name>
</gene>
<evidence type="ECO:0000256" key="4">
    <source>
        <dbReference type="ARBA" id="ARBA00023157"/>
    </source>
</evidence>
<dbReference type="InterPro" id="IPR036196">
    <property type="entry name" value="Ptyr_pPase_sf"/>
</dbReference>
<dbReference type="GO" id="GO:0030612">
    <property type="term" value="F:arsenate reductase (thioredoxin) activity"/>
    <property type="evidence" value="ECO:0007669"/>
    <property type="project" value="InterPro"/>
</dbReference>
<dbReference type="GO" id="GO:0004725">
    <property type="term" value="F:protein tyrosine phosphatase activity"/>
    <property type="evidence" value="ECO:0007669"/>
    <property type="project" value="InterPro"/>
</dbReference>
<keyword evidence="3" id="KW-0560">Oxidoreductase</keyword>
<accession>A0A4R2RUB5</accession>
<evidence type="ECO:0000313" key="7">
    <source>
        <dbReference type="EMBL" id="TCP63521.1"/>
    </source>
</evidence>
<dbReference type="CDD" id="cd16345">
    <property type="entry name" value="LMWP_ArsC"/>
    <property type="match status" value="1"/>
</dbReference>
<dbReference type="GO" id="GO:0046685">
    <property type="term" value="P:response to arsenic-containing substance"/>
    <property type="evidence" value="ECO:0007669"/>
    <property type="project" value="UniProtKB-KW"/>
</dbReference>
<keyword evidence="2" id="KW-0059">Arsenical resistance</keyword>
<proteinExistence type="predicted"/>
<dbReference type="AlphaFoldDB" id="A0A4R2RUB5"/>
<dbReference type="InterPro" id="IPR014064">
    <property type="entry name" value="Arsenate_reductase_ArsC"/>
</dbReference>
<keyword evidence="1" id="KW-0963">Cytoplasm</keyword>
<sequence length="137" mass="15089">MLKKILFLCTGNSCRSQMAEGFGKMYGKGMEIISAGIEAHGLNPRAVQVMQEAGVDISQQTSDVLTPTMLTDVDLVVTLCGDAKDNCPILPAGSAHRHWGLEDPARSTGSEEEMMNKFRHVRNQIEQLVKELMQVQQ</sequence>
<dbReference type="Proteomes" id="UP000294813">
    <property type="component" value="Unassembled WGS sequence"/>
</dbReference>
<evidence type="ECO:0000256" key="2">
    <source>
        <dbReference type="ARBA" id="ARBA00022849"/>
    </source>
</evidence>
<evidence type="ECO:0000256" key="3">
    <source>
        <dbReference type="ARBA" id="ARBA00023002"/>
    </source>
</evidence>
<dbReference type="PANTHER" id="PTHR43428:SF1">
    <property type="entry name" value="ARSENATE REDUCTASE"/>
    <property type="match status" value="1"/>
</dbReference>
<dbReference type="InterPro" id="IPR023485">
    <property type="entry name" value="Ptyr_pPase"/>
</dbReference>
<keyword evidence="4" id="KW-1015">Disulfide bond</keyword>
<comment type="caution">
    <text evidence="7">The sequence shown here is derived from an EMBL/GenBank/DDBJ whole genome shotgun (WGS) entry which is preliminary data.</text>
</comment>
<keyword evidence="8" id="KW-1185">Reference proteome</keyword>
<reference evidence="7 8" key="1">
    <citation type="submission" date="2019-03" db="EMBL/GenBank/DDBJ databases">
        <title>Genomic Encyclopedia of Type Strains, Phase IV (KMG-IV): sequencing the most valuable type-strain genomes for metagenomic binning, comparative biology and taxonomic classification.</title>
        <authorList>
            <person name="Goeker M."/>
        </authorList>
    </citation>
    <scope>NUCLEOTIDE SEQUENCE [LARGE SCALE GENOMIC DNA]</scope>
    <source>
        <strain evidence="7 8">DSM 11170</strain>
    </source>
</reference>
<dbReference type="Pfam" id="PF01451">
    <property type="entry name" value="LMWPc"/>
    <property type="match status" value="1"/>
</dbReference>
<evidence type="ECO:0000256" key="1">
    <source>
        <dbReference type="ARBA" id="ARBA00022490"/>
    </source>
</evidence>
<evidence type="ECO:0000256" key="5">
    <source>
        <dbReference type="ARBA" id="ARBA00023284"/>
    </source>
</evidence>
<keyword evidence="5" id="KW-0676">Redox-active center</keyword>
<protein>
    <submittedName>
        <fullName evidence="7">Arsenate reductase</fullName>
    </submittedName>
</protein>
<evidence type="ECO:0000313" key="8">
    <source>
        <dbReference type="Proteomes" id="UP000294813"/>
    </source>
</evidence>
<dbReference type="SMART" id="SM00226">
    <property type="entry name" value="LMWPc"/>
    <property type="match status" value="1"/>
</dbReference>
<dbReference type="PANTHER" id="PTHR43428">
    <property type="entry name" value="ARSENATE REDUCTASE"/>
    <property type="match status" value="1"/>
</dbReference>
<dbReference type="SUPFAM" id="SSF52788">
    <property type="entry name" value="Phosphotyrosine protein phosphatases I"/>
    <property type="match status" value="1"/>
</dbReference>
<dbReference type="EMBL" id="SLXT01000018">
    <property type="protein sequence ID" value="TCP63521.1"/>
    <property type="molecule type" value="Genomic_DNA"/>
</dbReference>
<name>A0A4R2RUB5_9FIRM</name>
<evidence type="ECO:0000259" key="6">
    <source>
        <dbReference type="SMART" id="SM00226"/>
    </source>
</evidence>
<organism evidence="7 8">
    <name type="scientific">Heliophilum fasciatum</name>
    <dbReference type="NCBI Taxonomy" id="35700"/>
    <lineage>
        <taxon>Bacteria</taxon>
        <taxon>Bacillati</taxon>
        <taxon>Bacillota</taxon>
        <taxon>Clostridia</taxon>
        <taxon>Eubacteriales</taxon>
        <taxon>Heliobacteriaceae</taxon>
        <taxon>Heliophilum</taxon>
    </lineage>
</organism>
<feature type="domain" description="Phosphotyrosine protein phosphatase I" evidence="6">
    <location>
        <begin position="3"/>
        <end position="135"/>
    </location>
</feature>
<dbReference type="NCBIfam" id="TIGR02691">
    <property type="entry name" value="arsC_pI258_fam"/>
    <property type="match status" value="1"/>
</dbReference>